<feature type="modified residue" description="N6-carboxylysine" evidence="5">
    <location>
        <position position="150"/>
    </location>
</feature>
<evidence type="ECO:0000256" key="5">
    <source>
        <dbReference type="PIRSR" id="PIRSR611778-50"/>
    </source>
</evidence>
<dbReference type="NCBIfam" id="TIGR02033">
    <property type="entry name" value="D-hydantoinase"/>
    <property type="match status" value="1"/>
</dbReference>
<dbReference type="FunFam" id="3.20.20.140:FF:000076">
    <property type="entry name" value="Dihydropyrimidinase like 2"/>
    <property type="match status" value="1"/>
</dbReference>
<evidence type="ECO:0000313" key="7">
    <source>
        <dbReference type="Proteomes" id="UP000283745"/>
    </source>
</evidence>
<dbReference type="InterPro" id="IPR011778">
    <property type="entry name" value="Hydantoinase/dihydroPyrase"/>
</dbReference>
<dbReference type="PANTHER" id="PTHR11647">
    <property type="entry name" value="HYDRANTOINASE/DIHYDROPYRIMIDINASE FAMILY MEMBER"/>
    <property type="match status" value="1"/>
</dbReference>
<name>A0A414EN64_9FIRM</name>
<evidence type="ECO:0000256" key="1">
    <source>
        <dbReference type="ARBA" id="ARBA00001947"/>
    </source>
</evidence>
<comment type="similarity">
    <text evidence="2">Belongs to the metallo-dependent hydrolases superfamily. Hydantoinase/dihydropyrimidinase family.</text>
</comment>
<sequence>MRYLLKNGTVVSGEKSEQMDILIEGEKIAAVGHDLQAEDAKVIDAEGKLLFPGFIDGHTHFDLEVAGTVTADDFETGTKAAILGGTTLVIDYASQDKGGHTLKEGLKKWHQKADNKCSCDYSFHMSIVEWNEKTEEEVQDMIDQGITSFKLYMTYPAMIVNDCDMYKILKKLGECGCFAGVHCENAGVIDALIDEAKKAGRLGPENHPLVRPDDMEAEAVHRLLVIAKEAKASVMVVHLTNKKALEEVRRARKAGQTVYAETCPQYLLLEDSVYSKPDFQGAVYVCAPPIRKKEDQECLWKALAEEELQTIATDQCSFTLAQKALGKEDFTKIPGGLPGVQTRGTLLYTYGVREGRITQEQMCKFLSENPAKLYGIYPQKGVIAPGSDADIVLIDPKKESTISAATHAYNTDNNPFEGFELKCGIDKVFLRGNLAVDDGKLVQEKLGKYIFRGKKQI</sequence>
<dbReference type="InterPro" id="IPR032466">
    <property type="entry name" value="Metal_Hydrolase"/>
</dbReference>
<evidence type="ECO:0000313" key="6">
    <source>
        <dbReference type="EMBL" id="RHE42095.1"/>
    </source>
</evidence>
<dbReference type="Proteomes" id="UP000283745">
    <property type="component" value="Unassembled WGS sequence"/>
</dbReference>
<protein>
    <submittedName>
        <fullName evidence="6">Dihydropyrimidinase</fullName>
        <ecNumber evidence="6">3.5.2.2</ecNumber>
    </submittedName>
</protein>
<dbReference type="EC" id="3.5.2.2" evidence="6"/>
<dbReference type="AlphaFoldDB" id="A0A414EN64"/>
<dbReference type="Gene3D" id="2.30.40.10">
    <property type="entry name" value="Urease, subunit C, domain 1"/>
    <property type="match status" value="1"/>
</dbReference>
<organism evidence="6 7">
    <name type="scientific">Blautia obeum</name>
    <dbReference type="NCBI Taxonomy" id="40520"/>
    <lineage>
        <taxon>Bacteria</taxon>
        <taxon>Bacillati</taxon>
        <taxon>Bacillota</taxon>
        <taxon>Clostridia</taxon>
        <taxon>Lachnospirales</taxon>
        <taxon>Lachnospiraceae</taxon>
        <taxon>Blautia</taxon>
    </lineage>
</organism>
<dbReference type="SUPFAM" id="SSF51338">
    <property type="entry name" value="Composite domain of metallo-dependent hydrolases"/>
    <property type="match status" value="1"/>
</dbReference>
<dbReference type="InterPro" id="IPR050378">
    <property type="entry name" value="Metallo-dep_Hydrolases_sf"/>
</dbReference>
<dbReference type="CDD" id="cd01314">
    <property type="entry name" value="D-HYD"/>
    <property type="match status" value="1"/>
</dbReference>
<gene>
    <name evidence="6" type="primary">hydA</name>
    <name evidence="6" type="ORF">DW740_01990</name>
</gene>
<proteinExistence type="inferred from homology"/>
<evidence type="ECO:0000256" key="2">
    <source>
        <dbReference type="ARBA" id="ARBA00008829"/>
    </source>
</evidence>
<dbReference type="GO" id="GO:0005829">
    <property type="term" value="C:cytosol"/>
    <property type="evidence" value="ECO:0007669"/>
    <property type="project" value="TreeGrafter"/>
</dbReference>
<dbReference type="GO" id="GO:0004157">
    <property type="term" value="F:dihydropyrimidinase activity"/>
    <property type="evidence" value="ECO:0007669"/>
    <property type="project" value="UniProtKB-EC"/>
</dbReference>
<evidence type="ECO:0000256" key="4">
    <source>
        <dbReference type="ARBA" id="ARBA00022801"/>
    </source>
</evidence>
<keyword evidence="4 6" id="KW-0378">Hydrolase</keyword>
<reference evidence="6 7" key="1">
    <citation type="submission" date="2018-08" db="EMBL/GenBank/DDBJ databases">
        <title>A genome reference for cultivated species of the human gut microbiota.</title>
        <authorList>
            <person name="Zou Y."/>
            <person name="Xue W."/>
            <person name="Luo G."/>
        </authorList>
    </citation>
    <scope>NUCLEOTIDE SEQUENCE [LARGE SCALE GENOMIC DNA]</scope>
    <source>
        <strain evidence="6 7">AM28-23</strain>
    </source>
</reference>
<dbReference type="GO" id="GO:0046872">
    <property type="term" value="F:metal ion binding"/>
    <property type="evidence" value="ECO:0007669"/>
    <property type="project" value="UniProtKB-KW"/>
</dbReference>
<comment type="caution">
    <text evidence="6">The sequence shown here is derived from an EMBL/GenBank/DDBJ whole genome shotgun (WGS) entry which is preliminary data.</text>
</comment>
<dbReference type="Pfam" id="PF01979">
    <property type="entry name" value="Amidohydro_1"/>
    <property type="match status" value="1"/>
</dbReference>
<accession>A0A414EN64</accession>
<comment type="cofactor">
    <cofactor evidence="1">
        <name>Zn(2+)</name>
        <dbReference type="ChEBI" id="CHEBI:29105"/>
    </cofactor>
</comment>
<evidence type="ECO:0000256" key="3">
    <source>
        <dbReference type="ARBA" id="ARBA00022723"/>
    </source>
</evidence>
<keyword evidence="3" id="KW-0479">Metal-binding</keyword>
<dbReference type="InterPro" id="IPR006680">
    <property type="entry name" value="Amidohydro-rel"/>
</dbReference>
<comment type="PTM">
    <text evidence="5">Carbamylation allows a single lysine to coordinate two divalent metal cations.</text>
</comment>
<dbReference type="Gene3D" id="3.20.20.140">
    <property type="entry name" value="Metal-dependent hydrolases"/>
    <property type="match status" value="1"/>
</dbReference>
<dbReference type="PANTHER" id="PTHR11647:SF1">
    <property type="entry name" value="COLLAPSIN RESPONSE MEDIATOR PROTEIN"/>
    <property type="match status" value="1"/>
</dbReference>
<dbReference type="RefSeq" id="WP_118039571.1">
    <property type="nucleotide sequence ID" value="NZ_CABJFK010000001.1"/>
</dbReference>
<dbReference type="SUPFAM" id="SSF51556">
    <property type="entry name" value="Metallo-dependent hydrolases"/>
    <property type="match status" value="1"/>
</dbReference>
<dbReference type="InterPro" id="IPR011059">
    <property type="entry name" value="Metal-dep_hydrolase_composite"/>
</dbReference>
<dbReference type="EMBL" id="QSKF01000001">
    <property type="protein sequence ID" value="RHE42095.1"/>
    <property type="molecule type" value="Genomic_DNA"/>
</dbReference>